<feature type="transmembrane region" description="Helical" evidence="8">
    <location>
        <begin position="282"/>
        <end position="301"/>
    </location>
</feature>
<organism evidence="10 11">
    <name type="scientific">Rotaria magnacalcarata</name>
    <dbReference type="NCBI Taxonomy" id="392030"/>
    <lineage>
        <taxon>Eukaryota</taxon>
        <taxon>Metazoa</taxon>
        <taxon>Spiralia</taxon>
        <taxon>Gnathifera</taxon>
        <taxon>Rotifera</taxon>
        <taxon>Eurotatoria</taxon>
        <taxon>Bdelloidea</taxon>
        <taxon>Philodinida</taxon>
        <taxon>Philodinidae</taxon>
        <taxon>Rotaria</taxon>
    </lineage>
</organism>
<evidence type="ECO:0000259" key="9">
    <source>
        <dbReference type="PROSITE" id="PS50262"/>
    </source>
</evidence>
<dbReference type="GO" id="GO:0005886">
    <property type="term" value="C:plasma membrane"/>
    <property type="evidence" value="ECO:0007669"/>
    <property type="project" value="TreeGrafter"/>
</dbReference>
<dbReference type="AlphaFoldDB" id="A0A8S2MXF3"/>
<dbReference type="PANTHER" id="PTHR24243">
    <property type="entry name" value="G-PROTEIN COUPLED RECEPTOR"/>
    <property type="match status" value="1"/>
</dbReference>
<evidence type="ECO:0000256" key="3">
    <source>
        <dbReference type="ARBA" id="ARBA00022989"/>
    </source>
</evidence>
<evidence type="ECO:0000256" key="2">
    <source>
        <dbReference type="ARBA" id="ARBA00022692"/>
    </source>
</evidence>
<dbReference type="InterPro" id="IPR017452">
    <property type="entry name" value="GPCR_Rhodpsn_7TM"/>
</dbReference>
<keyword evidence="5 8" id="KW-0472">Membrane</keyword>
<comment type="subcellular location">
    <subcellularLocation>
        <location evidence="1">Membrane</location>
        <topology evidence="1">Multi-pass membrane protein</topology>
    </subcellularLocation>
</comment>
<dbReference type="PANTHER" id="PTHR24243:SF233">
    <property type="entry name" value="THYROTROPIN-RELEASING HORMONE RECEPTOR"/>
    <property type="match status" value="1"/>
</dbReference>
<evidence type="ECO:0000313" key="11">
    <source>
        <dbReference type="Proteomes" id="UP000681967"/>
    </source>
</evidence>
<keyword evidence="6" id="KW-0675">Receptor</keyword>
<dbReference type="GO" id="GO:0004930">
    <property type="term" value="F:G protein-coupled receptor activity"/>
    <property type="evidence" value="ECO:0007669"/>
    <property type="project" value="UniProtKB-KW"/>
</dbReference>
<dbReference type="EMBL" id="CAJOBH010004157">
    <property type="protein sequence ID" value="CAF3979812.1"/>
    <property type="molecule type" value="Genomic_DNA"/>
</dbReference>
<feature type="transmembrane region" description="Helical" evidence="8">
    <location>
        <begin position="93"/>
        <end position="114"/>
    </location>
</feature>
<keyword evidence="2 8" id="KW-0812">Transmembrane</keyword>
<evidence type="ECO:0000256" key="6">
    <source>
        <dbReference type="ARBA" id="ARBA00023170"/>
    </source>
</evidence>
<dbReference type="SUPFAM" id="SSF81321">
    <property type="entry name" value="Family A G protein-coupled receptor-like"/>
    <property type="match status" value="1"/>
</dbReference>
<keyword evidence="3 8" id="KW-1133">Transmembrane helix</keyword>
<evidence type="ECO:0000256" key="7">
    <source>
        <dbReference type="ARBA" id="ARBA00023224"/>
    </source>
</evidence>
<protein>
    <recommendedName>
        <fullName evidence="9">G-protein coupled receptors family 1 profile domain-containing protein</fullName>
    </recommendedName>
</protein>
<feature type="domain" description="G-protein coupled receptors family 1 profile" evidence="9">
    <location>
        <begin position="37"/>
        <end position="265"/>
    </location>
</feature>
<gene>
    <name evidence="10" type="ORF">BYL167_LOCUS12549</name>
</gene>
<keyword evidence="4" id="KW-0297">G-protein coupled receptor</keyword>
<keyword evidence="7" id="KW-0807">Transducer</keyword>
<proteinExistence type="predicted"/>
<feature type="transmembrane region" description="Helical" evidence="8">
    <location>
        <begin position="198"/>
        <end position="220"/>
    </location>
</feature>
<evidence type="ECO:0000256" key="5">
    <source>
        <dbReference type="ARBA" id="ARBA00023136"/>
    </source>
</evidence>
<evidence type="ECO:0000256" key="4">
    <source>
        <dbReference type="ARBA" id="ARBA00023040"/>
    </source>
</evidence>
<feature type="non-terminal residue" evidence="10">
    <location>
        <position position="1"/>
    </location>
</feature>
<name>A0A8S2MXF3_9BILA</name>
<feature type="transmembrane region" description="Helical" evidence="8">
    <location>
        <begin position="134"/>
        <end position="157"/>
    </location>
</feature>
<feature type="transmembrane region" description="Helical" evidence="8">
    <location>
        <begin position="20"/>
        <end position="46"/>
    </location>
</feature>
<dbReference type="Gene3D" id="1.20.1070.10">
    <property type="entry name" value="Rhodopsin 7-helix transmembrane proteins"/>
    <property type="match status" value="1"/>
</dbReference>
<dbReference type="Proteomes" id="UP000681967">
    <property type="component" value="Unassembled WGS sequence"/>
</dbReference>
<feature type="transmembrane region" description="Helical" evidence="8">
    <location>
        <begin position="58"/>
        <end position="81"/>
    </location>
</feature>
<evidence type="ECO:0000256" key="1">
    <source>
        <dbReference type="ARBA" id="ARBA00004141"/>
    </source>
</evidence>
<sequence>AIITNTMNDSCHVTADSKIILSFFFIGFFLSIIGCILNICSCLLFIRTKSLFKTPYGIFIIALSLVDIIKIIAEYFTHLLFIYFQHPYFVCSITWFLTMTSENISYGFLGALGIERNIKVWTIDRRWLITRHRACLITLSIIIFVVIYNHPFLFWPFETSFCYFLLFNRPTVYTCNNAYYHAYGFPFSLTNLLLIENIGLNNVILPIVIIGTNIILVIGLRRRSYQRRRFLGTNRTSDWRERSILLYMLLSSIAFVILTLPVGVVVAWGIAVGKHIPTNNLVIIFDFMEIVHHCSHFPILLMTSSRIRRKVLQNRKQRLSLSWGSRSFRSRSQTQSTNQDDTCLSKFCCILD</sequence>
<feature type="transmembrane region" description="Helical" evidence="8">
    <location>
        <begin position="244"/>
        <end position="270"/>
    </location>
</feature>
<evidence type="ECO:0000256" key="8">
    <source>
        <dbReference type="SAM" id="Phobius"/>
    </source>
</evidence>
<evidence type="ECO:0000313" key="10">
    <source>
        <dbReference type="EMBL" id="CAF3979812.1"/>
    </source>
</evidence>
<accession>A0A8S2MXF3</accession>
<dbReference type="PROSITE" id="PS50262">
    <property type="entry name" value="G_PROTEIN_RECEP_F1_2"/>
    <property type="match status" value="1"/>
</dbReference>
<reference evidence="10" key="1">
    <citation type="submission" date="2021-02" db="EMBL/GenBank/DDBJ databases">
        <authorList>
            <person name="Nowell W R."/>
        </authorList>
    </citation>
    <scope>NUCLEOTIDE SEQUENCE</scope>
</reference>
<comment type="caution">
    <text evidence="10">The sequence shown here is derived from an EMBL/GenBank/DDBJ whole genome shotgun (WGS) entry which is preliminary data.</text>
</comment>